<evidence type="ECO:0000313" key="1">
    <source>
        <dbReference type="EMBL" id="AIF12697.1"/>
    </source>
</evidence>
<dbReference type="InterPro" id="IPR005268">
    <property type="entry name" value="CHP00725"/>
</dbReference>
<dbReference type="SUPFAM" id="SSF102405">
    <property type="entry name" value="MCP/YpsA-like"/>
    <property type="match status" value="1"/>
</dbReference>
<sequence>MAKMRQILIIGNNDNGCTPELEKTAYDAGKHVAESNSVLITGGLGGVMKAASHGAKDGGGLTIGIIPQDDASLANEFCDIVIPSGMGLSRDFLNALSADGVIVVGGGSGTLSEICAAYMYKKPIATIKNSGGMATKYADQYLDHRENVKIIGFDSPKDAVDYILEQTKS</sequence>
<dbReference type="PANTHER" id="PTHR43393:SF3">
    <property type="entry name" value="LYSINE DECARBOXYLASE-LIKE PROTEIN"/>
    <property type="match status" value="1"/>
</dbReference>
<dbReference type="Gene3D" id="3.40.50.450">
    <property type="match status" value="1"/>
</dbReference>
<dbReference type="GO" id="GO:0005829">
    <property type="term" value="C:cytosol"/>
    <property type="evidence" value="ECO:0007669"/>
    <property type="project" value="TreeGrafter"/>
</dbReference>
<dbReference type="EMBL" id="KF900952">
    <property type="protein sequence ID" value="AIF12697.1"/>
    <property type="molecule type" value="Genomic_DNA"/>
</dbReference>
<organism evidence="1">
    <name type="scientific">uncultured marine thaumarchaeote KM3_57_B01</name>
    <dbReference type="NCBI Taxonomy" id="1456205"/>
    <lineage>
        <taxon>Archaea</taxon>
        <taxon>Nitrososphaerota</taxon>
        <taxon>environmental samples</taxon>
    </lineage>
</organism>
<protein>
    <submittedName>
        <fullName evidence="1">Nucleotide-binding Rossmann fold-containing protein</fullName>
    </submittedName>
</protein>
<dbReference type="Pfam" id="PF18306">
    <property type="entry name" value="LDcluster4"/>
    <property type="match status" value="1"/>
</dbReference>
<accession>A0A075HE45</accession>
<dbReference type="InterPro" id="IPR052341">
    <property type="entry name" value="LOG_family_nucleotidases"/>
</dbReference>
<dbReference type="InterPro" id="IPR041164">
    <property type="entry name" value="LDcluster4"/>
</dbReference>
<reference evidence="1" key="1">
    <citation type="journal article" date="2014" name="Genome Biol. Evol.">
        <title>Pangenome evidence for extensive interdomain horizontal transfer affecting lineage core and shell genes in uncultured planktonic thaumarchaeota and euryarchaeota.</title>
        <authorList>
            <person name="Deschamps P."/>
            <person name="Zivanovic Y."/>
            <person name="Moreira D."/>
            <person name="Rodriguez-Valera F."/>
            <person name="Lopez-Garcia P."/>
        </authorList>
    </citation>
    <scope>NUCLEOTIDE SEQUENCE</scope>
</reference>
<name>A0A075HE45_9ARCH</name>
<proteinExistence type="predicted"/>
<dbReference type="AlphaFoldDB" id="A0A075HE45"/>
<dbReference type="PANTHER" id="PTHR43393">
    <property type="entry name" value="CYTOKININ RIBOSIDE 5'-MONOPHOSPHATE PHOSPHORIBOHYDROLASE"/>
    <property type="match status" value="1"/>
</dbReference>
<dbReference type="NCBIfam" id="TIGR00725">
    <property type="entry name" value="TIGR00725 family protein"/>
    <property type="match status" value="1"/>
</dbReference>